<dbReference type="SUPFAM" id="SSF48403">
    <property type="entry name" value="Ankyrin repeat"/>
    <property type="match status" value="1"/>
</dbReference>
<evidence type="ECO:0000313" key="1">
    <source>
        <dbReference type="EMBL" id="KAK8839559.1"/>
    </source>
</evidence>
<proteinExistence type="predicted"/>
<comment type="caution">
    <text evidence="1">The sequence shown here is derived from an EMBL/GenBank/DDBJ whole genome shotgun (WGS) entry which is preliminary data.</text>
</comment>
<name>A0ABR2H034_9EUKA</name>
<accession>A0ABR2H034</accession>
<dbReference type="PANTHER" id="PTHR24159:SF5">
    <property type="entry name" value="ANK_REP_REGION DOMAIN-CONTAINING PROTEIN"/>
    <property type="match status" value="1"/>
</dbReference>
<keyword evidence="2" id="KW-1185">Reference proteome</keyword>
<dbReference type="InterPro" id="IPR036770">
    <property type="entry name" value="Ankyrin_rpt-contain_sf"/>
</dbReference>
<protein>
    <recommendedName>
        <fullName evidence="3">DUF3447 domain-containing protein</fullName>
    </recommendedName>
</protein>
<evidence type="ECO:0000313" key="2">
    <source>
        <dbReference type="Proteomes" id="UP001470230"/>
    </source>
</evidence>
<gene>
    <name evidence="1" type="ORF">M9Y10_031918</name>
</gene>
<organism evidence="1 2">
    <name type="scientific">Tritrichomonas musculus</name>
    <dbReference type="NCBI Taxonomy" id="1915356"/>
    <lineage>
        <taxon>Eukaryota</taxon>
        <taxon>Metamonada</taxon>
        <taxon>Parabasalia</taxon>
        <taxon>Tritrichomonadida</taxon>
        <taxon>Tritrichomonadidae</taxon>
        <taxon>Tritrichomonas</taxon>
    </lineage>
</organism>
<reference evidence="1 2" key="1">
    <citation type="submission" date="2024-04" db="EMBL/GenBank/DDBJ databases">
        <title>Tritrichomonas musculus Genome.</title>
        <authorList>
            <person name="Alves-Ferreira E."/>
            <person name="Grigg M."/>
            <person name="Lorenzi H."/>
            <person name="Galac M."/>
        </authorList>
    </citation>
    <scope>NUCLEOTIDE SEQUENCE [LARGE SCALE GENOMIC DNA]</scope>
    <source>
        <strain evidence="1 2">EAF2021</strain>
    </source>
</reference>
<dbReference type="Proteomes" id="UP001470230">
    <property type="component" value="Unassembled WGS sequence"/>
</dbReference>
<sequence length="362" mass="43964">MRSFQSNLIDYLNDEKDFEAITESIRDFQKYVNIREMNYIIQLIVEISNNHHRTPDFFNKIFKILNLMKSEIEENYTNSEIFNLFKSNKRILLFFIEKSTLKIDHSIFNHISENKYWNMQYIQFFLPETKKHISQDLYSEIKNDIKDDIRDIKSYKAKRRIGENDHYICELIRNDSIDDFVIYMNKTNLSVNSTIEKSIFETNLFLMNSNPSLIEYAAFFGSFQIFKYLQLNDAILRPSLWLYAIHGKKPEIIHILEELHIEPSDKCFYECFVEAIKCHWNDMALYVHDNLLTNYQNNFDDYHIFFKYHNYLFLNESSPLKMLYYFVEYHYNFLVLQLMKMNFTDINEMIIHDNIYTNQVYL</sequence>
<evidence type="ECO:0008006" key="3">
    <source>
        <dbReference type="Google" id="ProtNLM"/>
    </source>
</evidence>
<dbReference type="PANTHER" id="PTHR24159">
    <property type="match status" value="1"/>
</dbReference>
<dbReference type="EMBL" id="JAPFFF010000051">
    <property type="protein sequence ID" value="KAK8839559.1"/>
    <property type="molecule type" value="Genomic_DNA"/>
</dbReference>